<keyword evidence="1" id="KW-0805">Transcription regulation</keyword>
<keyword evidence="2" id="KW-0238">DNA-binding</keyword>
<evidence type="ECO:0000259" key="4">
    <source>
        <dbReference type="PROSITE" id="PS01124"/>
    </source>
</evidence>
<dbReference type="GO" id="GO:0016787">
    <property type="term" value="F:hydrolase activity"/>
    <property type="evidence" value="ECO:0007669"/>
    <property type="project" value="InterPro"/>
</dbReference>
<dbReference type="PRINTS" id="PR00032">
    <property type="entry name" value="HTHARAC"/>
</dbReference>
<dbReference type="SUPFAM" id="SSF53474">
    <property type="entry name" value="alpha/beta-Hydrolases"/>
    <property type="match status" value="1"/>
</dbReference>
<dbReference type="SUPFAM" id="SSF46689">
    <property type="entry name" value="Homeodomain-like"/>
    <property type="match status" value="2"/>
</dbReference>
<accession>D1PIK0</accession>
<dbReference type="STRING" id="411471.SUBVAR_04165"/>
<dbReference type="GO" id="GO:0003700">
    <property type="term" value="F:DNA-binding transcription factor activity"/>
    <property type="evidence" value="ECO:0007669"/>
    <property type="project" value="InterPro"/>
</dbReference>
<dbReference type="eggNOG" id="COG2169">
    <property type="taxonomic scope" value="Bacteria"/>
</dbReference>
<dbReference type="InterPro" id="IPR029058">
    <property type="entry name" value="AB_hydrolase_fold"/>
</dbReference>
<dbReference type="GO" id="GO:0043565">
    <property type="term" value="F:sequence-specific DNA binding"/>
    <property type="evidence" value="ECO:0007669"/>
    <property type="project" value="InterPro"/>
</dbReference>
<dbReference type="RefSeq" id="WP_007045612.1">
    <property type="nucleotide sequence ID" value="NZ_GG704769.1"/>
</dbReference>
<organism evidence="5 6">
    <name type="scientific">Subdoligranulum variabile DSM 15176</name>
    <dbReference type="NCBI Taxonomy" id="411471"/>
    <lineage>
        <taxon>Bacteria</taxon>
        <taxon>Bacillati</taxon>
        <taxon>Bacillota</taxon>
        <taxon>Clostridia</taxon>
        <taxon>Eubacteriales</taxon>
        <taxon>Oscillospiraceae</taxon>
        <taxon>Subdoligranulum</taxon>
    </lineage>
</organism>
<dbReference type="PROSITE" id="PS01124">
    <property type="entry name" value="HTH_ARAC_FAMILY_2"/>
    <property type="match status" value="1"/>
</dbReference>
<dbReference type="HOGENOM" id="CLU_444052_0_0_9"/>
<dbReference type="eggNOG" id="COG0657">
    <property type="taxonomic scope" value="Bacteria"/>
</dbReference>
<keyword evidence="3" id="KW-0804">Transcription</keyword>
<dbReference type="Pfam" id="PF02311">
    <property type="entry name" value="AraC_binding"/>
    <property type="match status" value="1"/>
</dbReference>
<dbReference type="InterPro" id="IPR013094">
    <property type="entry name" value="AB_hydrolase_3"/>
</dbReference>
<evidence type="ECO:0000256" key="1">
    <source>
        <dbReference type="ARBA" id="ARBA00023015"/>
    </source>
</evidence>
<dbReference type="Proteomes" id="UP000003438">
    <property type="component" value="Unassembled WGS sequence"/>
</dbReference>
<dbReference type="Gene3D" id="3.40.50.1820">
    <property type="entry name" value="alpha/beta hydrolase"/>
    <property type="match status" value="1"/>
</dbReference>
<dbReference type="PANTHER" id="PTHR43280:SF28">
    <property type="entry name" value="HTH-TYPE TRANSCRIPTIONAL ACTIVATOR RHAS"/>
    <property type="match status" value="1"/>
</dbReference>
<gene>
    <name evidence="5" type="ORF">SUBVAR_04165</name>
</gene>
<dbReference type="EMBL" id="ACBY02000011">
    <property type="protein sequence ID" value="EFB77359.1"/>
    <property type="molecule type" value="Genomic_DNA"/>
</dbReference>
<dbReference type="InterPro" id="IPR018060">
    <property type="entry name" value="HTH_AraC"/>
</dbReference>
<evidence type="ECO:0000256" key="2">
    <source>
        <dbReference type="ARBA" id="ARBA00023125"/>
    </source>
</evidence>
<evidence type="ECO:0000313" key="5">
    <source>
        <dbReference type="EMBL" id="EFB77359.1"/>
    </source>
</evidence>
<dbReference type="Gene3D" id="1.10.10.60">
    <property type="entry name" value="Homeodomain-like"/>
    <property type="match status" value="2"/>
</dbReference>
<dbReference type="InterPro" id="IPR003313">
    <property type="entry name" value="AraC-bd"/>
</dbReference>
<dbReference type="Pfam" id="PF07859">
    <property type="entry name" value="Abhydrolase_3"/>
    <property type="match status" value="1"/>
</dbReference>
<comment type="caution">
    <text evidence="5">The sequence shown here is derived from an EMBL/GenBank/DDBJ whole genome shotgun (WGS) entry which is preliminary data.</text>
</comment>
<dbReference type="InterPro" id="IPR020449">
    <property type="entry name" value="Tscrpt_reg_AraC-type_HTH"/>
</dbReference>
<dbReference type="InterPro" id="IPR014710">
    <property type="entry name" value="RmlC-like_jellyroll"/>
</dbReference>
<dbReference type="PANTHER" id="PTHR43280">
    <property type="entry name" value="ARAC-FAMILY TRANSCRIPTIONAL REGULATOR"/>
    <property type="match status" value="1"/>
</dbReference>
<dbReference type="SMART" id="SM00342">
    <property type="entry name" value="HTH_ARAC"/>
    <property type="match status" value="1"/>
</dbReference>
<feature type="domain" description="HTH araC/xylS-type" evidence="4">
    <location>
        <begin position="169"/>
        <end position="267"/>
    </location>
</feature>
<name>D1PIK0_9FIRM</name>
<reference evidence="5" key="1">
    <citation type="submission" date="2009-12" db="EMBL/GenBank/DDBJ databases">
        <authorList>
            <person name="Weinstock G."/>
            <person name="Sodergren E."/>
            <person name="Clifton S."/>
            <person name="Fulton L."/>
            <person name="Fulton B."/>
            <person name="Courtney L."/>
            <person name="Fronick C."/>
            <person name="Harrison M."/>
            <person name="Strong C."/>
            <person name="Farmer C."/>
            <person name="Delahaunty K."/>
            <person name="Markovic C."/>
            <person name="Hall O."/>
            <person name="Minx P."/>
            <person name="Tomlinson C."/>
            <person name="Mitreva M."/>
            <person name="Nelson J."/>
            <person name="Hou S."/>
            <person name="Wollam A."/>
            <person name="Pepin K.H."/>
            <person name="Johnson M."/>
            <person name="Bhonagiri V."/>
            <person name="Nash W.E."/>
            <person name="Warren W."/>
            <person name="Chinwalla A."/>
            <person name="Mardis E.R."/>
            <person name="Wilson R.K."/>
        </authorList>
    </citation>
    <scope>NUCLEOTIDE SEQUENCE [LARGE SCALE GENOMIC DNA]</scope>
    <source>
        <strain evidence="5">DSM 15176</strain>
    </source>
</reference>
<dbReference type="Gene3D" id="2.60.120.10">
    <property type="entry name" value="Jelly Rolls"/>
    <property type="match status" value="1"/>
</dbReference>
<dbReference type="SUPFAM" id="SSF51215">
    <property type="entry name" value="Regulatory protein AraC"/>
    <property type="match status" value="1"/>
</dbReference>
<dbReference type="InterPro" id="IPR037923">
    <property type="entry name" value="HTH-like"/>
</dbReference>
<sequence length="615" mass="69791">MVDKAAFFMAEGRPFASERIAGVNDNMVRSHYHEFFEIYYLEQGRRQHIIEDSQYILQPDEFIIFPPFVMHHSFEENDVPFRRLLLYFNPEVIRSPQILRTLSERARVYKLPRAQSAPIYNLMKDILQEQERDDLYSRELITLMVNALALQLVRNSDEAARPEQRNRVTDIINYLHEHFTEDITLEQLANHFYVSQYHLCREFKRYTSSTIVQYIHNLRVLHAQRLLQESDYSITEISKRVGFSNVTHFNRVYKSVTGMSPSQNKQAYLKRGKPADLGMLESIRDDMTVGDLCQLAPLKTLSPYLFTHMSEDMWSRQLSAFGLEKCAIPQALGAFCQAERAGTFRILDVYSREVTDRDPEKAQVKLLYLAGKADMPFALVCPGGGYNRQWTLVEGLPIAWQLSQMGYHAFILLYRAGKTGLLPDPLEDIAQSLQVIGSLAESCHFTTQHYAVCGFSAGGNLAALWGTRAEGYARYGAPRPAALLLGYPSTAHGLMYDLLEASRDPAFRTGTGQYLARVAGSNFTRESLGRFSPVTQMDADFPPVYLVHCQDDPTVPVQSSHLFEEALNQAGIVHRCRFPAHGGHGFGLGIGTDAEGWLDQAVRFWQEAMGPTDGK</sequence>
<dbReference type="AlphaFoldDB" id="D1PIK0"/>
<dbReference type="OrthoDB" id="9794725at2"/>
<evidence type="ECO:0000256" key="3">
    <source>
        <dbReference type="ARBA" id="ARBA00023163"/>
    </source>
</evidence>
<dbReference type="InterPro" id="IPR009057">
    <property type="entry name" value="Homeodomain-like_sf"/>
</dbReference>
<proteinExistence type="predicted"/>
<dbReference type="Pfam" id="PF12833">
    <property type="entry name" value="HTH_18"/>
    <property type="match status" value="1"/>
</dbReference>
<protein>
    <submittedName>
        <fullName evidence="5">Transcriptional regulator, AraC family</fullName>
    </submittedName>
</protein>
<keyword evidence="6" id="KW-1185">Reference proteome</keyword>
<evidence type="ECO:0000313" key="6">
    <source>
        <dbReference type="Proteomes" id="UP000003438"/>
    </source>
</evidence>